<evidence type="ECO:0000313" key="4">
    <source>
        <dbReference type="Proteomes" id="UP000533637"/>
    </source>
</evidence>
<feature type="transmembrane region" description="Helical" evidence="1">
    <location>
        <begin position="95"/>
        <end position="114"/>
    </location>
</feature>
<dbReference type="EMBL" id="JACHOC010000003">
    <property type="protein sequence ID" value="MBB4621749.1"/>
    <property type="molecule type" value="Genomic_DNA"/>
</dbReference>
<feature type="transmembrane region" description="Helical" evidence="1">
    <location>
        <begin position="64"/>
        <end position="83"/>
    </location>
</feature>
<accession>A0ABR6KLQ9</accession>
<evidence type="ECO:0000313" key="3">
    <source>
        <dbReference type="EMBL" id="MBB4621749.1"/>
    </source>
</evidence>
<keyword evidence="1" id="KW-0812">Transmembrane</keyword>
<keyword evidence="1" id="KW-0472">Membrane</keyword>
<keyword evidence="1" id="KW-1133">Transmembrane helix</keyword>
<dbReference type="PANTHER" id="PTHR37299">
    <property type="entry name" value="TRANSCRIPTIONAL REGULATOR-RELATED"/>
    <property type="match status" value="1"/>
</dbReference>
<proteinExistence type="predicted"/>
<keyword evidence="4" id="KW-1185">Reference proteome</keyword>
<dbReference type="Gene3D" id="2.40.50.1020">
    <property type="entry name" value="LytTr DNA-binding domain"/>
    <property type="match status" value="1"/>
</dbReference>
<sequence length="288" mass="33950">MEQAYTKIKQSLTTPFVYLKTFKDRVFFAVGMFVYLNLFLILFNPFNIYNWLGYLINLSPLKRLSLIGFVLVCAILIGVSQYLQYRYFRNREMKVYHLLVGFGFDVLLGTLILGSLYTTPSDFFIGEFLESFRIIFLSLALWYLISLTVLTLYNVSKEKNVIPVIRENMPVIQYECINICDENDQLRLSIKPKDLLYFESSDNYIVVYYHKDNRIKKELVRNSLKNIEQDMQKYNCIRCHRSYIINLLNVSSIKKNGRSYEINMEGNNVPIPISRGYVETVKELLVRK</sequence>
<protein>
    <recommendedName>
        <fullName evidence="2">HTH LytTR-type domain-containing protein</fullName>
    </recommendedName>
</protein>
<name>A0ABR6KLQ9_9BACT</name>
<dbReference type="PROSITE" id="PS50930">
    <property type="entry name" value="HTH_LYTTR"/>
    <property type="match status" value="1"/>
</dbReference>
<feature type="transmembrane region" description="Helical" evidence="1">
    <location>
        <begin position="134"/>
        <end position="153"/>
    </location>
</feature>
<feature type="transmembrane region" description="Helical" evidence="1">
    <location>
        <begin position="26"/>
        <end position="44"/>
    </location>
</feature>
<dbReference type="InterPro" id="IPR046947">
    <property type="entry name" value="LytR-like"/>
</dbReference>
<dbReference type="PANTHER" id="PTHR37299:SF1">
    <property type="entry name" value="STAGE 0 SPORULATION PROTEIN A HOMOLOG"/>
    <property type="match status" value="1"/>
</dbReference>
<reference evidence="3 4" key="1">
    <citation type="submission" date="2020-08" db="EMBL/GenBank/DDBJ databases">
        <title>Genomic Encyclopedia of Type Strains, Phase IV (KMG-IV): sequencing the most valuable type-strain genomes for metagenomic binning, comparative biology and taxonomic classification.</title>
        <authorList>
            <person name="Goeker M."/>
        </authorList>
    </citation>
    <scope>NUCLEOTIDE SEQUENCE [LARGE SCALE GENOMIC DNA]</scope>
    <source>
        <strain evidence="3 4">DSM 102983</strain>
    </source>
</reference>
<feature type="domain" description="HTH LytTR-type" evidence="2">
    <location>
        <begin position="187"/>
        <end position="287"/>
    </location>
</feature>
<comment type="caution">
    <text evidence="3">The sequence shown here is derived from an EMBL/GenBank/DDBJ whole genome shotgun (WGS) entry which is preliminary data.</text>
</comment>
<dbReference type="Proteomes" id="UP000533637">
    <property type="component" value="Unassembled WGS sequence"/>
</dbReference>
<dbReference type="InterPro" id="IPR007492">
    <property type="entry name" value="LytTR_DNA-bd_dom"/>
</dbReference>
<dbReference type="SMART" id="SM00850">
    <property type="entry name" value="LytTR"/>
    <property type="match status" value="1"/>
</dbReference>
<evidence type="ECO:0000256" key="1">
    <source>
        <dbReference type="SAM" id="Phobius"/>
    </source>
</evidence>
<dbReference type="Pfam" id="PF04397">
    <property type="entry name" value="LytTR"/>
    <property type="match status" value="1"/>
</dbReference>
<organism evidence="3 4">
    <name type="scientific">Parabacteroides faecis</name>
    <dbReference type="NCBI Taxonomy" id="1217282"/>
    <lineage>
        <taxon>Bacteria</taxon>
        <taxon>Pseudomonadati</taxon>
        <taxon>Bacteroidota</taxon>
        <taxon>Bacteroidia</taxon>
        <taxon>Bacteroidales</taxon>
        <taxon>Tannerellaceae</taxon>
        <taxon>Parabacteroides</taxon>
    </lineage>
</organism>
<evidence type="ECO:0000259" key="2">
    <source>
        <dbReference type="PROSITE" id="PS50930"/>
    </source>
</evidence>
<gene>
    <name evidence="3" type="ORF">GGQ57_001646</name>
</gene>
<dbReference type="RefSeq" id="WP_183670035.1">
    <property type="nucleotide sequence ID" value="NZ_BMPB01000001.1"/>
</dbReference>